<dbReference type="PANTHER" id="PTHR24064">
    <property type="entry name" value="SOLUTE CARRIER FAMILY 22 MEMBER"/>
    <property type="match status" value="1"/>
</dbReference>
<dbReference type="InterPro" id="IPR020846">
    <property type="entry name" value="MFS_dom"/>
</dbReference>
<dbReference type="GO" id="GO:0022857">
    <property type="term" value="F:transmembrane transporter activity"/>
    <property type="evidence" value="ECO:0007669"/>
    <property type="project" value="InterPro"/>
</dbReference>
<feature type="transmembrane region" description="Helical" evidence="5">
    <location>
        <begin position="381"/>
        <end position="399"/>
    </location>
</feature>
<name>A0A6P9A0R0_THRPL</name>
<feature type="transmembrane region" description="Helical" evidence="5">
    <location>
        <begin position="411"/>
        <end position="428"/>
    </location>
</feature>
<protein>
    <submittedName>
        <fullName evidence="8">Organic cation transporter protein-like</fullName>
    </submittedName>
</protein>
<feature type="transmembrane region" description="Helical" evidence="5">
    <location>
        <begin position="434"/>
        <end position="456"/>
    </location>
</feature>
<dbReference type="InterPro" id="IPR005828">
    <property type="entry name" value="MFS_sugar_transport-like"/>
</dbReference>
<evidence type="ECO:0000256" key="4">
    <source>
        <dbReference type="ARBA" id="ARBA00023136"/>
    </source>
</evidence>
<dbReference type="Gene3D" id="1.20.1250.20">
    <property type="entry name" value="MFS general substrate transporter like domains"/>
    <property type="match status" value="1"/>
</dbReference>
<comment type="subcellular location">
    <subcellularLocation>
        <location evidence="1">Membrane</location>
        <topology evidence="1">Multi-pass membrane protein</topology>
    </subcellularLocation>
</comment>
<dbReference type="PROSITE" id="PS00216">
    <property type="entry name" value="SUGAR_TRANSPORT_1"/>
    <property type="match status" value="1"/>
</dbReference>
<dbReference type="PROSITE" id="PS50850">
    <property type="entry name" value="MFS"/>
    <property type="match status" value="1"/>
</dbReference>
<proteinExistence type="predicted"/>
<evidence type="ECO:0000256" key="5">
    <source>
        <dbReference type="SAM" id="Phobius"/>
    </source>
</evidence>
<dbReference type="RefSeq" id="XP_034251020.1">
    <property type="nucleotide sequence ID" value="XM_034395129.1"/>
</dbReference>
<reference evidence="8" key="1">
    <citation type="submission" date="2025-08" db="UniProtKB">
        <authorList>
            <consortium name="RefSeq"/>
        </authorList>
    </citation>
    <scope>IDENTIFICATION</scope>
    <source>
        <tissue evidence="8">Total insect</tissue>
    </source>
</reference>
<keyword evidence="7" id="KW-1185">Reference proteome</keyword>
<evidence type="ECO:0000313" key="8">
    <source>
        <dbReference type="RefSeq" id="XP_034251020.1"/>
    </source>
</evidence>
<dbReference type="OrthoDB" id="2261376at2759"/>
<gene>
    <name evidence="8" type="primary">LOC117651272</name>
</gene>
<dbReference type="SUPFAM" id="SSF103473">
    <property type="entry name" value="MFS general substrate transporter"/>
    <property type="match status" value="1"/>
</dbReference>
<keyword evidence="2 5" id="KW-0812">Transmembrane</keyword>
<keyword evidence="3 5" id="KW-1133">Transmembrane helix</keyword>
<dbReference type="InterPro" id="IPR005829">
    <property type="entry name" value="Sugar_transporter_CS"/>
</dbReference>
<feature type="transmembrane region" description="Helical" evidence="5">
    <location>
        <begin position="230"/>
        <end position="252"/>
    </location>
</feature>
<dbReference type="GO" id="GO:0016020">
    <property type="term" value="C:membrane"/>
    <property type="evidence" value="ECO:0007669"/>
    <property type="project" value="UniProtKB-SubCell"/>
</dbReference>
<feature type="domain" description="Major facilitator superfamily (MFS) profile" evidence="6">
    <location>
        <begin position="101"/>
        <end position="522"/>
    </location>
</feature>
<accession>A0A6P9A0R0</accession>
<dbReference type="GeneID" id="117651272"/>
<evidence type="ECO:0000256" key="3">
    <source>
        <dbReference type="ARBA" id="ARBA00022989"/>
    </source>
</evidence>
<feature type="transmembrane region" description="Helical" evidence="5">
    <location>
        <begin position="20"/>
        <end position="41"/>
    </location>
</feature>
<feature type="transmembrane region" description="Helical" evidence="5">
    <location>
        <begin position="172"/>
        <end position="188"/>
    </location>
</feature>
<evidence type="ECO:0000256" key="2">
    <source>
        <dbReference type="ARBA" id="ARBA00022692"/>
    </source>
</evidence>
<dbReference type="AlphaFoldDB" id="A0A6P9A0R0"/>
<dbReference type="KEGG" id="tpal:117651272"/>
<evidence type="ECO:0000256" key="1">
    <source>
        <dbReference type="ARBA" id="ARBA00004141"/>
    </source>
</evidence>
<feature type="transmembrane region" description="Helical" evidence="5">
    <location>
        <begin position="348"/>
        <end position="369"/>
    </location>
</feature>
<dbReference type="Pfam" id="PF00083">
    <property type="entry name" value="Sugar_tr"/>
    <property type="match status" value="1"/>
</dbReference>
<dbReference type="InterPro" id="IPR036259">
    <property type="entry name" value="MFS_trans_sf"/>
</dbReference>
<dbReference type="FunCoup" id="A0A6P9A0R0">
    <property type="interactions" value="7"/>
</dbReference>
<dbReference type="InParanoid" id="A0A6P9A0R0"/>
<feature type="transmembrane region" description="Helical" evidence="5">
    <location>
        <begin position="194"/>
        <end position="218"/>
    </location>
</feature>
<organism evidence="8">
    <name type="scientific">Thrips palmi</name>
    <name type="common">Melon thrips</name>
    <dbReference type="NCBI Taxonomy" id="161013"/>
    <lineage>
        <taxon>Eukaryota</taxon>
        <taxon>Metazoa</taxon>
        <taxon>Ecdysozoa</taxon>
        <taxon>Arthropoda</taxon>
        <taxon>Hexapoda</taxon>
        <taxon>Insecta</taxon>
        <taxon>Pterygota</taxon>
        <taxon>Neoptera</taxon>
        <taxon>Paraneoptera</taxon>
        <taxon>Thysanoptera</taxon>
        <taxon>Terebrantia</taxon>
        <taxon>Thripoidea</taxon>
        <taxon>Thripidae</taxon>
        <taxon>Thrips</taxon>
    </lineage>
</organism>
<evidence type="ECO:0000259" key="6">
    <source>
        <dbReference type="PROSITE" id="PS50850"/>
    </source>
</evidence>
<feature type="transmembrane region" description="Helical" evidence="5">
    <location>
        <begin position="258"/>
        <end position="278"/>
    </location>
</feature>
<dbReference type="CDD" id="cd17317">
    <property type="entry name" value="MFS_SLC22"/>
    <property type="match status" value="1"/>
</dbReference>
<evidence type="ECO:0000313" key="7">
    <source>
        <dbReference type="Proteomes" id="UP000515158"/>
    </source>
</evidence>
<dbReference type="Proteomes" id="UP000515158">
    <property type="component" value="Unplaced"/>
</dbReference>
<sequence>MEFESAMEALSKRFGRFHLVTLSLISMIYIFQALFYLSYVFTTLRSDHRCLIPECDQDGGQRAVAELQPSWLPLAVPLADGSPDPCRRFVPVVPVDMDSSTCSAEAFSNLTQECAQWVYPNKELSIMTEWDLTPCGAGSDWQLTLVGTMNNMGRVLGLPLSGYLSDRFGRKAILLASLAVSGVIGIVRSVSPNYWFYITLEFIDPMFYDGMGSSGLIMGMEVLPSTARGAWSVASHVVFAMGQALLGGVAWVLPYWRWLLRVIYSSALLTLPLMWLFLPESMRWLVSKGRVRDAQNIIRKAAKMNRSESTCQINFEKVELSGATQEGPGNDKGSISGELMALLRSRVLAFRLFNCCFAWVAIMFVYDGLSINSVTMAGNRYLNFILVVLIEIPGALLTARLMNMFGRRASLSGSFILAAVCCLTYHFLPTAAPWTRTAAVLLAKLCVTISFTVIYVLSAELFPTSVRATLFATCATMGRVGSVLAPQTPLLGRVLDALPMLVFGAAALVSGLLALTFPDVGDEKLPDSVEEAEALGRRRRKSTSVAPAPPTHPPVEVALAIPDVFVTHL</sequence>
<keyword evidence="4 5" id="KW-0472">Membrane</keyword>